<dbReference type="PANTHER" id="PTHR37299">
    <property type="entry name" value="TRANSCRIPTIONAL REGULATOR-RELATED"/>
    <property type="match status" value="1"/>
</dbReference>
<dbReference type="AlphaFoldDB" id="A0A2S9GSQ3"/>
<keyword evidence="1" id="KW-0597">Phosphoprotein</keyword>
<accession>A0A2S9GSQ3</accession>
<gene>
    <name evidence="4" type="ORF">S2091_4561</name>
</gene>
<dbReference type="PROSITE" id="PS50930">
    <property type="entry name" value="HTH_LYTTR"/>
    <property type="match status" value="1"/>
</dbReference>
<dbReference type="SMART" id="SM00448">
    <property type="entry name" value="REC"/>
    <property type="match status" value="1"/>
</dbReference>
<dbReference type="Gene3D" id="2.40.50.1020">
    <property type="entry name" value="LytTr DNA-binding domain"/>
    <property type="match status" value="1"/>
</dbReference>
<comment type="caution">
    <text evidence="4">The sequence shown here is derived from an EMBL/GenBank/DDBJ whole genome shotgun (WGS) entry which is preliminary data.</text>
</comment>
<dbReference type="SUPFAM" id="SSF52172">
    <property type="entry name" value="CheY-like"/>
    <property type="match status" value="1"/>
</dbReference>
<dbReference type="RefSeq" id="WP_105534287.1">
    <property type="nucleotide sequence ID" value="NZ_PUGF01000037.1"/>
</dbReference>
<dbReference type="SMART" id="SM00850">
    <property type="entry name" value="LytTR"/>
    <property type="match status" value="1"/>
</dbReference>
<reference evidence="4 5" key="1">
    <citation type="submission" date="2018-02" db="EMBL/GenBank/DDBJ databases">
        <title>Solimicrobium silvestre gen. nov., sp. nov., isolated from alpine forest soil.</title>
        <authorList>
            <person name="Margesin R."/>
            <person name="Albuquerque L."/>
            <person name="Zhang D.-C."/>
            <person name="Froufe H.J.C."/>
            <person name="Severino R."/>
            <person name="Roxo I."/>
            <person name="Egas C."/>
            <person name="Da Costa M.S."/>
        </authorList>
    </citation>
    <scope>NUCLEOTIDE SEQUENCE [LARGE SCALE GENOMIC DNA]</scope>
    <source>
        <strain evidence="4 5">S20-91</strain>
    </source>
</reference>
<dbReference type="Pfam" id="PF00072">
    <property type="entry name" value="Response_reg"/>
    <property type="match status" value="1"/>
</dbReference>
<evidence type="ECO:0000313" key="4">
    <source>
        <dbReference type="EMBL" id="PRC90735.1"/>
    </source>
</evidence>
<dbReference type="InterPro" id="IPR011006">
    <property type="entry name" value="CheY-like_superfamily"/>
</dbReference>
<dbReference type="OrthoDB" id="8889669at2"/>
<keyword evidence="5" id="KW-1185">Reference proteome</keyword>
<dbReference type="EMBL" id="PUGF01000037">
    <property type="protein sequence ID" value="PRC90735.1"/>
    <property type="molecule type" value="Genomic_DNA"/>
</dbReference>
<dbReference type="Proteomes" id="UP000237839">
    <property type="component" value="Unassembled WGS sequence"/>
</dbReference>
<feature type="domain" description="HTH LytTR-type" evidence="3">
    <location>
        <begin position="134"/>
        <end position="238"/>
    </location>
</feature>
<evidence type="ECO:0000313" key="5">
    <source>
        <dbReference type="Proteomes" id="UP000237839"/>
    </source>
</evidence>
<evidence type="ECO:0000259" key="2">
    <source>
        <dbReference type="PROSITE" id="PS50110"/>
    </source>
</evidence>
<organism evidence="4 5">
    <name type="scientific">Solimicrobium silvestre</name>
    <dbReference type="NCBI Taxonomy" id="2099400"/>
    <lineage>
        <taxon>Bacteria</taxon>
        <taxon>Pseudomonadati</taxon>
        <taxon>Pseudomonadota</taxon>
        <taxon>Betaproteobacteria</taxon>
        <taxon>Burkholderiales</taxon>
        <taxon>Oxalobacteraceae</taxon>
        <taxon>Solimicrobium</taxon>
    </lineage>
</organism>
<feature type="domain" description="Response regulatory" evidence="2">
    <location>
        <begin position="9"/>
        <end position="122"/>
    </location>
</feature>
<dbReference type="GO" id="GO:0000156">
    <property type="term" value="F:phosphorelay response regulator activity"/>
    <property type="evidence" value="ECO:0007669"/>
    <property type="project" value="InterPro"/>
</dbReference>
<proteinExistence type="predicted"/>
<dbReference type="Pfam" id="PF04397">
    <property type="entry name" value="LytTR"/>
    <property type="match status" value="1"/>
</dbReference>
<protein>
    <submittedName>
        <fullName evidence="4">Response regulator of the LytR/AlgR family</fullName>
    </submittedName>
</protein>
<name>A0A2S9GSQ3_9BURK</name>
<feature type="modified residue" description="4-aspartylphosphate" evidence="1">
    <location>
        <position position="60"/>
    </location>
</feature>
<evidence type="ECO:0000259" key="3">
    <source>
        <dbReference type="PROSITE" id="PS50930"/>
    </source>
</evidence>
<dbReference type="InterPro" id="IPR007492">
    <property type="entry name" value="LytTR_DNA-bd_dom"/>
</dbReference>
<dbReference type="Gene3D" id="3.40.50.2300">
    <property type="match status" value="1"/>
</dbReference>
<evidence type="ECO:0000256" key="1">
    <source>
        <dbReference type="PROSITE-ProRule" id="PRU00169"/>
    </source>
</evidence>
<dbReference type="InterPro" id="IPR001789">
    <property type="entry name" value="Sig_transdc_resp-reg_receiver"/>
</dbReference>
<dbReference type="InterPro" id="IPR046947">
    <property type="entry name" value="LytR-like"/>
</dbReference>
<dbReference type="PANTHER" id="PTHR37299:SF1">
    <property type="entry name" value="STAGE 0 SPORULATION PROTEIN A HOMOLOG"/>
    <property type="match status" value="1"/>
</dbReference>
<dbReference type="PROSITE" id="PS50110">
    <property type="entry name" value="RESPONSE_REGULATORY"/>
    <property type="match status" value="1"/>
</dbReference>
<sequence length="250" mass="28580">MDNCSTPLRALIVDDEPLARSNLAVLLARDAGIVLVGQCGSAEDALATIPIIKPNLVFLDVEMPECDGFELLERIGPSLDFAIVFVTAHHQFALRAFEVGALDYLLKPFDDQRFERVLERVKERLRIPGETQRFIIKNGNTLEVVKFLDIDWIEASDYYSTLHTGDRTHMLRRSLADLEQLLAPLGFCRIHRSAIVNLDRVRALEIREDGEYEIVLQCAQRVRMSRRYRKPILEQLEGQPGVRFFSQKDT</sequence>
<dbReference type="GO" id="GO:0003677">
    <property type="term" value="F:DNA binding"/>
    <property type="evidence" value="ECO:0007669"/>
    <property type="project" value="InterPro"/>
</dbReference>